<dbReference type="EMBL" id="CP144061">
    <property type="protein sequence ID" value="WWD21655.1"/>
    <property type="molecule type" value="Genomic_DNA"/>
</dbReference>
<feature type="compositionally biased region" description="Low complexity" evidence="1">
    <location>
        <begin position="128"/>
        <end position="143"/>
    </location>
</feature>
<dbReference type="RefSeq" id="XP_031860705.1">
    <property type="nucleotide sequence ID" value="XM_032004906.1"/>
</dbReference>
<dbReference type="OrthoDB" id="2563026at2759"/>
<sequence>MPSTWSHLTSPPRPPFPIPLHDNVFLPITPSPFSSLRPSCSEPALNFVLKGLSVLADEQKRKGKEVKVSEAKTRRRNTLLVTPGQISRIRSLSITTQPPPQPMVNSSEPVFATQLPQPPRTPLAQTYSHFSSPSTPSSSSTNSDSDRDDDDYESDDDDCSVFSTPSFGSVGDASSPCPHDSFSDDTPISSTFPKYVAVNEWRSPLAVEPQTSTEIVSRVKRRRTSEPMSSLWEKGGISLGTDSISPRTKMKVGRLEQSLSMTSI</sequence>
<organism evidence="2 3">
    <name type="scientific">Kwoniella shandongensis</name>
    <dbReference type="NCBI Taxonomy" id="1734106"/>
    <lineage>
        <taxon>Eukaryota</taxon>
        <taxon>Fungi</taxon>
        <taxon>Dikarya</taxon>
        <taxon>Basidiomycota</taxon>
        <taxon>Agaricomycotina</taxon>
        <taxon>Tremellomycetes</taxon>
        <taxon>Tremellales</taxon>
        <taxon>Cryptococcaceae</taxon>
        <taxon>Kwoniella</taxon>
    </lineage>
</organism>
<keyword evidence="3" id="KW-1185">Reference proteome</keyword>
<evidence type="ECO:0000256" key="1">
    <source>
        <dbReference type="SAM" id="MobiDB-lite"/>
    </source>
</evidence>
<reference evidence="2" key="2">
    <citation type="submission" date="2024-01" db="EMBL/GenBank/DDBJ databases">
        <title>Comparative genomics of Cryptococcus and Kwoniella reveals pathogenesis evolution and contrasting modes of karyotype evolution via chromosome fusion or intercentromeric recombination.</title>
        <authorList>
            <person name="Coelho M.A."/>
            <person name="David-Palma M."/>
            <person name="Shea T."/>
            <person name="Bowers K."/>
            <person name="McGinley-Smith S."/>
            <person name="Mohammad A.W."/>
            <person name="Gnirke A."/>
            <person name="Yurkov A.M."/>
            <person name="Nowrousian M."/>
            <person name="Sun S."/>
            <person name="Cuomo C.A."/>
            <person name="Heitman J."/>
        </authorList>
    </citation>
    <scope>NUCLEOTIDE SEQUENCE</scope>
    <source>
        <strain evidence="2">CBS 12478</strain>
    </source>
</reference>
<reference evidence="2" key="1">
    <citation type="submission" date="2017-08" db="EMBL/GenBank/DDBJ databases">
        <authorList>
            <person name="Cuomo C."/>
            <person name="Billmyre B."/>
            <person name="Heitman J."/>
        </authorList>
    </citation>
    <scope>NUCLEOTIDE SEQUENCE</scope>
    <source>
        <strain evidence="2">CBS 12478</strain>
    </source>
</reference>
<dbReference type="GeneID" id="43589046"/>
<accession>A0A5M6BY55</accession>
<name>A0A5M6BY55_9TREE</name>
<evidence type="ECO:0000313" key="3">
    <source>
        <dbReference type="Proteomes" id="UP000322225"/>
    </source>
</evidence>
<feature type="compositionally biased region" description="Acidic residues" evidence="1">
    <location>
        <begin position="146"/>
        <end position="159"/>
    </location>
</feature>
<dbReference type="KEGG" id="ksn:43589046"/>
<feature type="region of interest" description="Disordered" evidence="1">
    <location>
        <begin position="92"/>
        <end position="184"/>
    </location>
</feature>
<evidence type="ECO:0000313" key="2">
    <source>
        <dbReference type="EMBL" id="WWD21655.1"/>
    </source>
</evidence>
<gene>
    <name evidence="2" type="ORF">CI109_106141</name>
</gene>
<dbReference type="Proteomes" id="UP000322225">
    <property type="component" value="Chromosome 11"/>
</dbReference>
<proteinExistence type="predicted"/>
<protein>
    <submittedName>
        <fullName evidence="2">Uncharacterized protein</fullName>
    </submittedName>
</protein>
<dbReference type="AlphaFoldDB" id="A0A5M6BY55"/>